<feature type="region of interest" description="Disordered" evidence="5">
    <location>
        <begin position="64"/>
        <end position="85"/>
    </location>
</feature>
<dbReference type="AlphaFoldDB" id="A0A9N7NZY8"/>
<dbReference type="InterPro" id="IPR002618">
    <property type="entry name" value="UDPGP_fam"/>
</dbReference>
<comment type="catalytic activity">
    <reaction evidence="4">
        <text>alpha-D-glucose 1-phosphate + UTP + H(+) = UDP-alpha-D-glucose + diphosphate</text>
        <dbReference type="Rhea" id="RHEA:19889"/>
        <dbReference type="ChEBI" id="CHEBI:15378"/>
        <dbReference type="ChEBI" id="CHEBI:33019"/>
        <dbReference type="ChEBI" id="CHEBI:46398"/>
        <dbReference type="ChEBI" id="CHEBI:58601"/>
        <dbReference type="ChEBI" id="CHEBI:58885"/>
        <dbReference type="EC" id="2.7.7.9"/>
    </reaction>
</comment>
<proteinExistence type="predicted"/>
<dbReference type="EMBL" id="CACSLK010032525">
    <property type="protein sequence ID" value="CAA0840441.1"/>
    <property type="molecule type" value="Genomic_DNA"/>
</dbReference>
<dbReference type="Proteomes" id="UP001153555">
    <property type="component" value="Unassembled WGS sequence"/>
</dbReference>
<reference evidence="6" key="1">
    <citation type="submission" date="2019-12" db="EMBL/GenBank/DDBJ databases">
        <authorList>
            <person name="Scholes J."/>
        </authorList>
    </citation>
    <scope>NUCLEOTIDE SEQUENCE</scope>
</reference>
<keyword evidence="2" id="KW-0808">Transferase</keyword>
<evidence type="ECO:0000256" key="3">
    <source>
        <dbReference type="ARBA" id="ARBA00022695"/>
    </source>
</evidence>
<dbReference type="GO" id="GO:0006011">
    <property type="term" value="P:UDP-alpha-D-glucose metabolic process"/>
    <property type="evidence" value="ECO:0007669"/>
    <property type="project" value="InterPro"/>
</dbReference>
<dbReference type="GO" id="GO:0003983">
    <property type="term" value="F:UTP:glucose-1-phosphate uridylyltransferase activity"/>
    <property type="evidence" value="ECO:0007669"/>
    <property type="project" value="UniProtKB-EC"/>
</dbReference>
<dbReference type="InterPro" id="IPR016267">
    <property type="entry name" value="UDPGP_trans"/>
</dbReference>
<gene>
    <name evidence="6" type="ORF">SHERM_00521</name>
</gene>
<organism evidence="6 7">
    <name type="scientific">Striga hermonthica</name>
    <name type="common">Purple witchweed</name>
    <name type="synonym">Buchnera hermonthica</name>
    <dbReference type="NCBI Taxonomy" id="68872"/>
    <lineage>
        <taxon>Eukaryota</taxon>
        <taxon>Viridiplantae</taxon>
        <taxon>Streptophyta</taxon>
        <taxon>Embryophyta</taxon>
        <taxon>Tracheophyta</taxon>
        <taxon>Spermatophyta</taxon>
        <taxon>Magnoliopsida</taxon>
        <taxon>eudicotyledons</taxon>
        <taxon>Gunneridae</taxon>
        <taxon>Pentapetalae</taxon>
        <taxon>asterids</taxon>
        <taxon>lamiids</taxon>
        <taxon>Lamiales</taxon>
        <taxon>Orobanchaceae</taxon>
        <taxon>Buchnereae</taxon>
        <taxon>Striga</taxon>
    </lineage>
</organism>
<evidence type="ECO:0000256" key="1">
    <source>
        <dbReference type="ARBA" id="ARBA00012415"/>
    </source>
</evidence>
<dbReference type="Pfam" id="PF01704">
    <property type="entry name" value="UDPGP"/>
    <property type="match status" value="1"/>
</dbReference>
<name>A0A9N7NZY8_STRHE</name>
<feature type="non-terminal residue" evidence="6">
    <location>
        <position position="1"/>
    </location>
</feature>
<keyword evidence="3 6" id="KW-0548">Nucleotidyltransferase</keyword>
<protein>
    <recommendedName>
        <fullName evidence="1">UTP--glucose-1-phosphate uridylyltransferase</fullName>
        <ecNumber evidence="1">2.7.7.9</ecNumber>
    </recommendedName>
</protein>
<evidence type="ECO:0000313" key="6">
    <source>
        <dbReference type="EMBL" id="CAA0840441.1"/>
    </source>
</evidence>
<sequence length="85" mass="9786">WMNINSIESLVERRASKGHVTISELFNQYFALSVPKARYLPVKTTTNLFLLKSDLYTFTDGTLTRNTARENPDDPYVELGPEFEN</sequence>
<feature type="compositionally biased region" description="Acidic residues" evidence="5">
    <location>
        <begin position="73"/>
        <end position="85"/>
    </location>
</feature>
<evidence type="ECO:0000256" key="5">
    <source>
        <dbReference type="SAM" id="MobiDB-lite"/>
    </source>
</evidence>
<evidence type="ECO:0000313" key="7">
    <source>
        <dbReference type="Proteomes" id="UP001153555"/>
    </source>
</evidence>
<accession>A0A9N7NZY8</accession>
<dbReference type="Gene3D" id="2.160.10.10">
    <property type="entry name" value="Hexapeptide repeat proteins"/>
    <property type="match status" value="1"/>
</dbReference>
<evidence type="ECO:0000256" key="4">
    <source>
        <dbReference type="ARBA" id="ARBA00048128"/>
    </source>
</evidence>
<evidence type="ECO:0000256" key="2">
    <source>
        <dbReference type="ARBA" id="ARBA00022679"/>
    </source>
</evidence>
<keyword evidence="7" id="KW-1185">Reference proteome</keyword>
<dbReference type="PANTHER" id="PTHR43511">
    <property type="match status" value="1"/>
</dbReference>
<comment type="caution">
    <text evidence="6">The sequence shown here is derived from an EMBL/GenBank/DDBJ whole genome shotgun (WGS) entry which is preliminary data.</text>
</comment>
<dbReference type="OrthoDB" id="932129at2759"/>
<feature type="non-terminal residue" evidence="6">
    <location>
        <position position="85"/>
    </location>
</feature>
<dbReference type="EC" id="2.7.7.9" evidence="1"/>